<evidence type="ECO:0000256" key="1">
    <source>
        <dbReference type="SAM" id="MobiDB-lite"/>
    </source>
</evidence>
<proteinExistence type="predicted"/>
<organism evidence="2 3">
    <name type="scientific">Humibacillus xanthopallidus</name>
    <dbReference type="NCBI Taxonomy" id="412689"/>
    <lineage>
        <taxon>Bacteria</taxon>
        <taxon>Bacillati</taxon>
        <taxon>Actinomycetota</taxon>
        <taxon>Actinomycetes</taxon>
        <taxon>Micrococcales</taxon>
        <taxon>Intrasporangiaceae</taxon>
        <taxon>Humibacillus</taxon>
    </lineage>
</organism>
<evidence type="ECO:0008006" key="4">
    <source>
        <dbReference type="Google" id="ProtNLM"/>
    </source>
</evidence>
<accession>A0A543PKP2</accession>
<feature type="compositionally biased region" description="Low complexity" evidence="1">
    <location>
        <begin position="25"/>
        <end position="40"/>
    </location>
</feature>
<reference evidence="2 3" key="1">
    <citation type="submission" date="2019-06" db="EMBL/GenBank/DDBJ databases">
        <title>Sequencing the genomes of 1000 actinobacteria strains.</title>
        <authorList>
            <person name="Klenk H.-P."/>
        </authorList>
    </citation>
    <scope>NUCLEOTIDE SEQUENCE [LARGE SCALE GENOMIC DNA]</scope>
    <source>
        <strain evidence="2 3">DSM 21776</strain>
    </source>
</reference>
<dbReference type="AlphaFoldDB" id="A0A543PKP2"/>
<evidence type="ECO:0000313" key="2">
    <source>
        <dbReference type="EMBL" id="TQN44633.1"/>
    </source>
</evidence>
<evidence type="ECO:0000313" key="3">
    <source>
        <dbReference type="Proteomes" id="UP000320085"/>
    </source>
</evidence>
<comment type="caution">
    <text evidence="2">The sequence shown here is derived from an EMBL/GenBank/DDBJ whole genome shotgun (WGS) entry which is preliminary data.</text>
</comment>
<dbReference type="Proteomes" id="UP000320085">
    <property type="component" value="Unassembled WGS sequence"/>
</dbReference>
<gene>
    <name evidence="2" type="ORF">FHX52_3849</name>
</gene>
<feature type="compositionally biased region" description="Polar residues" evidence="1">
    <location>
        <begin position="41"/>
        <end position="51"/>
    </location>
</feature>
<sequence length="182" mass="18778">MRAARAATAILASGALLGGCSGGAQPPAGQGAGKPVAAAQSVSARPSPTSARLTAIPDGAWARDITTAELTRRGLHLSPEEITANYLDDGTVRIVLRTQGSRWSLLVQDDLGAYEVGDLGTTSYDSTGRWVQGSDSTGGSLTVAWRVNGDTLVTSGIKPPPGQPPLGDAEHVFLEGTWKRQS</sequence>
<dbReference type="EMBL" id="VFQF01000003">
    <property type="protein sequence ID" value="TQN44633.1"/>
    <property type="molecule type" value="Genomic_DNA"/>
</dbReference>
<dbReference type="PROSITE" id="PS51257">
    <property type="entry name" value="PROKAR_LIPOPROTEIN"/>
    <property type="match status" value="1"/>
</dbReference>
<protein>
    <recommendedName>
        <fullName evidence="4">Lipoprotein</fullName>
    </recommendedName>
</protein>
<dbReference type="RefSeq" id="WP_141823961.1">
    <property type="nucleotide sequence ID" value="NZ_BAAAQC010000019.1"/>
</dbReference>
<dbReference type="OrthoDB" id="3788331at2"/>
<name>A0A543PKP2_9MICO</name>
<feature type="region of interest" description="Disordered" evidence="1">
    <location>
        <begin position="25"/>
        <end position="51"/>
    </location>
</feature>